<dbReference type="RefSeq" id="WP_168075256.1">
    <property type="nucleotide sequence ID" value="NZ_BAAAQJ010000019.1"/>
</dbReference>
<keyword evidence="2" id="KW-1185">Reference proteome</keyword>
<gene>
    <name evidence="1" type="ORF">Pfl04_25150</name>
</gene>
<evidence type="ECO:0008006" key="3">
    <source>
        <dbReference type="Google" id="ProtNLM"/>
    </source>
</evidence>
<organism evidence="1 2">
    <name type="scientific">Planosporangium flavigriseum</name>
    <dbReference type="NCBI Taxonomy" id="373681"/>
    <lineage>
        <taxon>Bacteria</taxon>
        <taxon>Bacillati</taxon>
        <taxon>Actinomycetota</taxon>
        <taxon>Actinomycetes</taxon>
        <taxon>Micromonosporales</taxon>
        <taxon>Micromonosporaceae</taxon>
        <taxon>Planosporangium</taxon>
    </lineage>
</organism>
<proteinExistence type="predicted"/>
<evidence type="ECO:0000313" key="1">
    <source>
        <dbReference type="EMBL" id="GIG74111.1"/>
    </source>
</evidence>
<dbReference type="Proteomes" id="UP000653674">
    <property type="component" value="Unassembled WGS sequence"/>
</dbReference>
<sequence length="244" mass="27066">MRGGFDLARELAAGLTDRQAAWRFIRDFAASWLTPLADGDGWSDAELDAAERRLGVRLPAALREAYGLFGRRRDLTSNQDTLLDPAELYLEPTGEALIFRAESQGFAHWGVLAADLNQPDPPVMVKLNLRDEQAESWDAWLGTFSAACIEMVLSESIYARGKLGDAKAQDDAEAEQLEQRYEQLALPDYPTPPVGGAAVRWFTGPDVVLRDDQQGCLWARARTAAALERMRRNLPGYWETADPG</sequence>
<dbReference type="AlphaFoldDB" id="A0A8J3PNM8"/>
<protein>
    <recommendedName>
        <fullName evidence="3">SMI1/KNR4 family protein</fullName>
    </recommendedName>
</protein>
<name>A0A8J3PNM8_9ACTN</name>
<evidence type="ECO:0000313" key="2">
    <source>
        <dbReference type="Proteomes" id="UP000653674"/>
    </source>
</evidence>
<accession>A0A8J3PNM8</accession>
<dbReference type="EMBL" id="BONU01000014">
    <property type="protein sequence ID" value="GIG74111.1"/>
    <property type="molecule type" value="Genomic_DNA"/>
</dbReference>
<reference evidence="1" key="1">
    <citation type="submission" date="2021-01" db="EMBL/GenBank/DDBJ databases">
        <title>Whole genome shotgun sequence of Planosporangium flavigriseum NBRC 105377.</title>
        <authorList>
            <person name="Komaki H."/>
            <person name="Tamura T."/>
        </authorList>
    </citation>
    <scope>NUCLEOTIDE SEQUENCE</scope>
    <source>
        <strain evidence="1">NBRC 105377</strain>
    </source>
</reference>
<comment type="caution">
    <text evidence="1">The sequence shown here is derived from an EMBL/GenBank/DDBJ whole genome shotgun (WGS) entry which is preliminary data.</text>
</comment>